<keyword evidence="2" id="KW-1185">Reference proteome</keyword>
<dbReference type="PANTHER" id="PTHR12757">
    <property type="entry name" value="TUMOR NECROSIS FACTOR INDUCED PROTEIN"/>
    <property type="match status" value="1"/>
</dbReference>
<reference evidence="1 2" key="1">
    <citation type="submission" date="2022-05" db="EMBL/GenBank/DDBJ databases">
        <authorList>
            <consortium name="Genoscope - CEA"/>
            <person name="William W."/>
        </authorList>
    </citation>
    <scope>NUCLEOTIDE SEQUENCE [LARGE SCALE GENOMIC DNA]</scope>
</reference>
<dbReference type="Gene3D" id="1.20.1440.160">
    <property type="entry name" value="Tumor necrosis factor alpha-induced protein 8-like"/>
    <property type="match status" value="1"/>
</dbReference>
<dbReference type="Pfam" id="PF05527">
    <property type="entry name" value="TNFAIP8"/>
    <property type="match status" value="1"/>
</dbReference>
<dbReference type="Proteomes" id="UP001159405">
    <property type="component" value="Unassembled WGS sequence"/>
</dbReference>
<evidence type="ECO:0000313" key="1">
    <source>
        <dbReference type="EMBL" id="CAH3041910.1"/>
    </source>
</evidence>
<name>A0ABN8N5E0_9CNID</name>
<evidence type="ECO:0008006" key="3">
    <source>
        <dbReference type="Google" id="ProtNLM"/>
    </source>
</evidence>
<dbReference type="PANTHER" id="PTHR12757:SF1">
    <property type="entry name" value="PROTEIN SALIVARY GLANDS MARRED"/>
    <property type="match status" value="1"/>
</dbReference>
<accession>A0ABN8N5E0</accession>
<dbReference type="EMBL" id="CALNXK010000009">
    <property type="protein sequence ID" value="CAH3041910.1"/>
    <property type="molecule type" value="Genomic_DNA"/>
</dbReference>
<gene>
    <name evidence="1" type="ORF">PLOB_00047994</name>
</gene>
<protein>
    <recommendedName>
        <fullName evidence="3">Tumor necrosis factor alpha-induced protein 8-like protein</fullName>
    </recommendedName>
</protein>
<proteinExistence type="predicted"/>
<comment type="caution">
    <text evidence="1">The sequence shown here is derived from an EMBL/GenBank/DDBJ whole genome shotgun (WGS) entry which is preliminary data.</text>
</comment>
<dbReference type="InterPro" id="IPR008477">
    <property type="entry name" value="TNFAIP8-like"/>
</dbReference>
<dbReference type="InterPro" id="IPR038355">
    <property type="entry name" value="TNFAIP8_sf"/>
</dbReference>
<evidence type="ECO:0000313" key="2">
    <source>
        <dbReference type="Proteomes" id="UP001159405"/>
    </source>
</evidence>
<sequence>MAEAAEPGSGFNSKSVALRAQKKILGKMASKSVAKAFVDDTTGDLLDQMYRLAKLESGNKKEAEKLVKDLVKIVVKISILFRNDQLNRDEIQVAEKFRKNFRSAAMTLISFYEVDFSFDKKFLTKNLEDCRSQLHQIIERHLTPKSHGRVDHVFNYYADGDMLERVFQANRDGPFGVILKNIVDNLNKLMEEGSLVMLGMHLKVPFVQECTNTNLALVIGCLNYCNSLLYGLPTSYINKLQWVQKAEARLISNTMRFDHISPVMKDLRWLPVKYRILLKPQSNYNLQSNTKHLLLDLPNKTKKTTGDRAFFVAAPTLWNALPHELRALSSLKTFMAWLKTHYFKLAFVL</sequence>
<organism evidence="1 2">
    <name type="scientific">Porites lobata</name>
    <dbReference type="NCBI Taxonomy" id="104759"/>
    <lineage>
        <taxon>Eukaryota</taxon>
        <taxon>Metazoa</taxon>
        <taxon>Cnidaria</taxon>
        <taxon>Anthozoa</taxon>
        <taxon>Hexacorallia</taxon>
        <taxon>Scleractinia</taxon>
        <taxon>Fungiina</taxon>
        <taxon>Poritidae</taxon>
        <taxon>Porites</taxon>
    </lineage>
</organism>